<dbReference type="InterPro" id="IPR020568">
    <property type="entry name" value="Ribosomal_Su5_D2-typ_SF"/>
</dbReference>
<dbReference type="SUPFAM" id="SSF54211">
    <property type="entry name" value="Ribosomal protein S5 domain 2-like"/>
    <property type="match status" value="1"/>
</dbReference>
<dbReference type="FunCoup" id="A0A061FJN7">
    <property type="interactions" value="844"/>
</dbReference>
<evidence type="ECO:0000256" key="5">
    <source>
        <dbReference type="ARBA" id="ARBA00035437"/>
    </source>
</evidence>
<dbReference type="GO" id="GO:0003735">
    <property type="term" value="F:structural constituent of ribosome"/>
    <property type="evidence" value="ECO:0000318"/>
    <property type="project" value="GO_Central"/>
</dbReference>
<dbReference type="PANTHER" id="PTHR21569:SF1">
    <property type="entry name" value="SMALL RIBOSOMAL SUBUNIT PROTEIN US9M"/>
    <property type="match status" value="1"/>
</dbReference>
<dbReference type="InterPro" id="IPR000754">
    <property type="entry name" value="Ribosomal_uS9"/>
</dbReference>
<keyword evidence="2 6" id="KW-0689">Ribosomal protein</keyword>
<protein>
    <recommendedName>
        <fullName evidence="4">Small ribosomal subunit protein uS9c</fullName>
    </recommendedName>
    <alternativeName>
        <fullName evidence="5">30S ribosomal protein S9, chloroplastic</fullName>
    </alternativeName>
</protein>
<keyword evidence="3 6" id="KW-0687">Ribonucleoprotein</keyword>
<dbReference type="InParanoid" id="A0A061FJN7"/>
<dbReference type="InterPro" id="IPR014721">
    <property type="entry name" value="Ribsml_uS5_D2-typ_fold_subgr"/>
</dbReference>
<dbReference type="GO" id="GO:0000312">
    <property type="term" value="C:plastid small ribosomal subunit"/>
    <property type="evidence" value="ECO:0000318"/>
    <property type="project" value="GO_Central"/>
</dbReference>
<dbReference type="PANTHER" id="PTHR21569">
    <property type="entry name" value="RIBOSOMAL PROTEIN S9"/>
    <property type="match status" value="1"/>
</dbReference>
<evidence type="ECO:0000256" key="4">
    <source>
        <dbReference type="ARBA" id="ARBA00035152"/>
    </source>
</evidence>
<evidence type="ECO:0000256" key="3">
    <source>
        <dbReference type="ARBA" id="ARBA00023274"/>
    </source>
</evidence>
<dbReference type="GO" id="GO:0006412">
    <property type="term" value="P:translation"/>
    <property type="evidence" value="ECO:0007669"/>
    <property type="project" value="InterPro"/>
</dbReference>
<evidence type="ECO:0000313" key="7">
    <source>
        <dbReference type="EMBL" id="EOY14664.1"/>
    </source>
</evidence>
<comment type="similarity">
    <text evidence="1 6">Belongs to the universal ribosomal protein uS9 family.</text>
</comment>
<accession>A0A061FJN7</accession>
<evidence type="ECO:0000313" key="8">
    <source>
        <dbReference type="Proteomes" id="UP000026915"/>
    </source>
</evidence>
<dbReference type="InterPro" id="IPR020574">
    <property type="entry name" value="Ribosomal_uS9_CS"/>
</dbReference>
<dbReference type="HAMAP" id="MF_00532_B">
    <property type="entry name" value="Ribosomal_uS9_B"/>
    <property type="match status" value="1"/>
</dbReference>
<dbReference type="OMA" id="FSWTNSL"/>
<dbReference type="GO" id="GO:0003729">
    <property type="term" value="F:mRNA binding"/>
    <property type="evidence" value="ECO:0007669"/>
    <property type="project" value="EnsemblPlants"/>
</dbReference>
<dbReference type="GO" id="GO:0003723">
    <property type="term" value="F:RNA binding"/>
    <property type="evidence" value="ECO:0000318"/>
    <property type="project" value="GO_Central"/>
</dbReference>
<dbReference type="Gene3D" id="3.30.230.10">
    <property type="match status" value="1"/>
</dbReference>
<dbReference type="eggNOG" id="KOG1697">
    <property type="taxonomic scope" value="Eukaryota"/>
</dbReference>
<organism evidence="7 8">
    <name type="scientific">Theobroma cacao</name>
    <name type="common">Cacao</name>
    <name type="synonym">Cocoa</name>
    <dbReference type="NCBI Taxonomy" id="3641"/>
    <lineage>
        <taxon>Eukaryota</taxon>
        <taxon>Viridiplantae</taxon>
        <taxon>Streptophyta</taxon>
        <taxon>Embryophyta</taxon>
        <taxon>Tracheophyta</taxon>
        <taxon>Spermatophyta</taxon>
        <taxon>Magnoliopsida</taxon>
        <taxon>eudicotyledons</taxon>
        <taxon>Gunneridae</taxon>
        <taxon>Pentapetalae</taxon>
        <taxon>rosids</taxon>
        <taxon>malvids</taxon>
        <taxon>Malvales</taxon>
        <taxon>Malvaceae</taxon>
        <taxon>Byttnerioideae</taxon>
        <taxon>Theobroma</taxon>
    </lineage>
</organism>
<dbReference type="STRING" id="3641.A0A061FJN7"/>
<dbReference type="EMBL" id="CM001886">
    <property type="protein sequence ID" value="EOY14664.1"/>
    <property type="molecule type" value="Genomic_DNA"/>
</dbReference>
<keyword evidence="8" id="KW-1185">Reference proteome</keyword>
<evidence type="ECO:0000256" key="1">
    <source>
        <dbReference type="ARBA" id="ARBA00005251"/>
    </source>
</evidence>
<dbReference type="Proteomes" id="UP000026915">
    <property type="component" value="Chromosome 8"/>
</dbReference>
<evidence type="ECO:0000256" key="6">
    <source>
        <dbReference type="RuleBase" id="RU003815"/>
    </source>
</evidence>
<proteinExistence type="inferred from homology"/>
<name>A0A061FJN7_THECC</name>
<dbReference type="InterPro" id="IPR023035">
    <property type="entry name" value="Ribosomal_uS9_bac/plastid"/>
</dbReference>
<dbReference type="Pfam" id="PF00380">
    <property type="entry name" value="Ribosomal_S9"/>
    <property type="match status" value="1"/>
</dbReference>
<reference evidence="7 8" key="1">
    <citation type="journal article" date="2013" name="Genome Biol.">
        <title>The genome sequence of the most widely cultivated cacao type and its use to identify candidate genes regulating pod color.</title>
        <authorList>
            <person name="Motamayor J.C."/>
            <person name="Mockaitis K."/>
            <person name="Schmutz J."/>
            <person name="Haiminen N."/>
            <person name="Iii D.L."/>
            <person name="Cornejo O."/>
            <person name="Findley S.D."/>
            <person name="Zheng P."/>
            <person name="Utro F."/>
            <person name="Royaert S."/>
            <person name="Saski C."/>
            <person name="Jenkins J."/>
            <person name="Podicheti R."/>
            <person name="Zhao M."/>
            <person name="Scheffler B.E."/>
            <person name="Stack J.C."/>
            <person name="Feltus F.A."/>
            <person name="Mustiga G.M."/>
            <person name="Amores F."/>
            <person name="Phillips W."/>
            <person name="Marelli J.P."/>
            <person name="May G.D."/>
            <person name="Shapiro H."/>
            <person name="Ma J."/>
            <person name="Bustamante C.D."/>
            <person name="Schnell R.J."/>
            <person name="Main D."/>
            <person name="Gilbert D."/>
            <person name="Parida L."/>
            <person name="Kuhn D.N."/>
        </authorList>
    </citation>
    <scope>NUCLEOTIDE SEQUENCE [LARGE SCALE GENOMIC DNA]</scope>
    <source>
        <strain evidence="8">cv. Matina 1-6</strain>
    </source>
</reference>
<dbReference type="Gramene" id="EOY14664">
    <property type="protein sequence ID" value="EOY14664"/>
    <property type="gene ID" value="TCM_033971"/>
</dbReference>
<dbReference type="PROSITE" id="PS00360">
    <property type="entry name" value="RIBOSOMAL_S9"/>
    <property type="match status" value="1"/>
</dbReference>
<dbReference type="FunFam" id="3.30.230.10:FF:000001">
    <property type="entry name" value="30S ribosomal protein S9"/>
    <property type="match status" value="1"/>
</dbReference>
<dbReference type="AlphaFoldDB" id="A0A061FJN7"/>
<sequence>MSGRVETFKVTLQSCPKLTRIIRRRTSYMLGDIIVYSSYVILSGSPSLSLPCASPAALSQNTTKFLITINFPQTMALSISSLTSSLSSLSFSSQISRNPNSVSIPQPPKSVPISLFSKTTRSLSISATVAAPPESEPVEDLKKYVKSRLPGGFAAQTIIGTGRRKSAIARVVLQEGTGKFIINYRDAREYLQGNPLWLHYIKVPLVTLGYETSYDVFVKAHGGGLSGQAQAISLGIARALLKVSEDHRSPLRKEGLLTRDSRVVERKKVGLKKARKAPQYSKR</sequence>
<gene>
    <name evidence="7" type="ORF">TCM_033971</name>
</gene>
<evidence type="ECO:0000256" key="2">
    <source>
        <dbReference type="ARBA" id="ARBA00022980"/>
    </source>
</evidence>
<dbReference type="NCBIfam" id="NF001099">
    <property type="entry name" value="PRK00132.1"/>
    <property type="match status" value="1"/>
</dbReference>